<accession>A0A6C0HZ44</accession>
<protein>
    <submittedName>
        <fullName evidence="1">Uncharacterized protein</fullName>
    </submittedName>
</protein>
<dbReference type="AlphaFoldDB" id="A0A6C0HZ44"/>
<reference evidence="1" key="1">
    <citation type="journal article" date="2020" name="Nature">
        <title>Giant virus diversity and host interactions through global metagenomics.</title>
        <authorList>
            <person name="Schulz F."/>
            <person name="Roux S."/>
            <person name="Paez-Espino D."/>
            <person name="Jungbluth S."/>
            <person name="Walsh D.A."/>
            <person name="Denef V.J."/>
            <person name="McMahon K.D."/>
            <person name="Konstantinidis K.T."/>
            <person name="Eloe-Fadrosh E.A."/>
            <person name="Kyrpides N.C."/>
            <person name="Woyke T."/>
        </authorList>
    </citation>
    <scope>NUCLEOTIDE SEQUENCE</scope>
    <source>
        <strain evidence="1">GVMAG-M-3300023184-178</strain>
    </source>
</reference>
<organism evidence="1">
    <name type="scientific">viral metagenome</name>
    <dbReference type="NCBI Taxonomy" id="1070528"/>
    <lineage>
        <taxon>unclassified sequences</taxon>
        <taxon>metagenomes</taxon>
        <taxon>organismal metagenomes</taxon>
    </lineage>
</organism>
<dbReference type="EMBL" id="MN740032">
    <property type="protein sequence ID" value="QHT85123.1"/>
    <property type="molecule type" value="Genomic_DNA"/>
</dbReference>
<proteinExistence type="predicted"/>
<evidence type="ECO:0000313" key="1">
    <source>
        <dbReference type="EMBL" id="QHT85123.1"/>
    </source>
</evidence>
<name>A0A6C0HZ44_9ZZZZ</name>
<sequence length="130" mass="15720">MISRMDNSFKIGSRVIVYERNYPDVKYEGEIYQILNKKLDEYDPNTQLAEYFFISFSVDIYDKLLSQRYPIYYNNIQKIVSNIVRNEKTNKIEQIFVQYPFIDYEEEEIQLNKINAILISTTKWNLSIFQ</sequence>